<keyword evidence="3" id="KW-1185">Reference proteome</keyword>
<dbReference type="EMBL" id="JAWJWF010000046">
    <property type="protein sequence ID" value="KAK6624712.1"/>
    <property type="molecule type" value="Genomic_DNA"/>
</dbReference>
<feature type="region of interest" description="Disordered" evidence="1">
    <location>
        <begin position="88"/>
        <end position="111"/>
    </location>
</feature>
<proteinExistence type="predicted"/>
<comment type="caution">
    <text evidence="2">The sequence shown here is derived from an EMBL/GenBank/DDBJ whole genome shotgun (WGS) entry which is preliminary data.</text>
</comment>
<protein>
    <submittedName>
        <fullName evidence="2">Uncharacterized protein</fullName>
    </submittedName>
</protein>
<sequence>MISRAVAVALGLWLFLLDFHKIYRDLVSQWLSFSLSFSNDGNYEKVKVFVIKRAGTREKGKDRQRMGKMRQENLEAYRVEKKLALDELGTESDEYKEENGLDDDGNNETRK</sequence>
<evidence type="ECO:0000313" key="3">
    <source>
        <dbReference type="Proteomes" id="UP001359485"/>
    </source>
</evidence>
<evidence type="ECO:0000256" key="1">
    <source>
        <dbReference type="SAM" id="MobiDB-lite"/>
    </source>
</evidence>
<name>A0ABR1AQG5_POLSC</name>
<organism evidence="2 3">
    <name type="scientific">Polyplax serrata</name>
    <name type="common">Common mouse louse</name>
    <dbReference type="NCBI Taxonomy" id="468196"/>
    <lineage>
        <taxon>Eukaryota</taxon>
        <taxon>Metazoa</taxon>
        <taxon>Ecdysozoa</taxon>
        <taxon>Arthropoda</taxon>
        <taxon>Hexapoda</taxon>
        <taxon>Insecta</taxon>
        <taxon>Pterygota</taxon>
        <taxon>Neoptera</taxon>
        <taxon>Paraneoptera</taxon>
        <taxon>Psocodea</taxon>
        <taxon>Troctomorpha</taxon>
        <taxon>Phthiraptera</taxon>
        <taxon>Anoplura</taxon>
        <taxon>Polyplacidae</taxon>
        <taxon>Polyplax</taxon>
    </lineage>
</organism>
<gene>
    <name evidence="2" type="ORF">RUM44_011571</name>
</gene>
<reference evidence="2 3" key="1">
    <citation type="submission" date="2023-09" db="EMBL/GenBank/DDBJ databases">
        <title>Genomes of two closely related lineages of the louse Polyplax serrata with different host specificities.</title>
        <authorList>
            <person name="Martinu J."/>
            <person name="Tarabai H."/>
            <person name="Stefka J."/>
            <person name="Hypsa V."/>
        </authorList>
    </citation>
    <scope>NUCLEOTIDE SEQUENCE [LARGE SCALE GENOMIC DNA]</scope>
    <source>
        <strain evidence="2">98ZLc_SE</strain>
    </source>
</reference>
<evidence type="ECO:0000313" key="2">
    <source>
        <dbReference type="EMBL" id="KAK6624712.1"/>
    </source>
</evidence>
<accession>A0ABR1AQG5</accession>
<dbReference type="Proteomes" id="UP001359485">
    <property type="component" value="Unassembled WGS sequence"/>
</dbReference>